<feature type="domain" description="AB hydrolase-1" evidence="2">
    <location>
        <begin position="32"/>
        <end position="170"/>
    </location>
</feature>
<feature type="compositionally biased region" description="Basic and acidic residues" evidence="1">
    <location>
        <begin position="463"/>
        <end position="472"/>
    </location>
</feature>
<name>A0A6A6Q2J8_9PEZI</name>
<dbReference type="AlphaFoldDB" id="A0A6A6Q2J8"/>
<evidence type="ECO:0000256" key="1">
    <source>
        <dbReference type="SAM" id="MobiDB-lite"/>
    </source>
</evidence>
<dbReference type="GeneID" id="54471617"/>
<dbReference type="Proteomes" id="UP000799767">
    <property type="component" value="Unassembled WGS sequence"/>
</dbReference>
<keyword evidence="4" id="KW-1185">Reference proteome</keyword>
<dbReference type="SUPFAM" id="SSF53474">
    <property type="entry name" value="alpha/beta-Hydrolases"/>
    <property type="match status" value="1"/>
</dbReference>
<feature type="compositionally biased region" description="Polar residues" evidence="1">
    <location>
        <begin position="308"/>
        <end position="321"/>
    </location>
</feature>
<sequence length="549" mass="60774">MAAASDPRSSSMQSLLPTESNRHDGTRRKLLLIFIHGFMGDESSFRSFPAHVHNLLTILLADTHVVYTKIYPRYRSRRNIIFARDDFSKWLEPHEGASVDVVLLGHSMGGLLSAEVVLMPSALENAPPLKHRVLGTVNFDVPFLGMHPGVIKSGLGSIFHSANLEDQWSPELGASTPHDAGSMSSASSLNLGPPDRTDTLWHKPDPNFNQAFNNDVVLPVRKGWRNALHFVHKHSSNINELTKATKQLVTSHLEFGGAMANYSELKTRYTRLRTLDETNGVLRKSVTKSAQLPARVRFVNYYTVSTGRVTKAKTPQRSPSRSPDRAKSPSSTPHDDSRSQQNPNTLSRSTSTEQVEDWQSAAESLTIGEPNTTTTNNPQPVLAIAVEAPLPSPPPPLNISYIQDPTTRKLVTEEHERAVKAYEEALQVRQSQRQEEGETSAARLTPTPSSTSLTPTPTTSEPQPKKPPRERTFCALPPKSANNTLDATWVRIFMENVDEVGAHCGLFFVDERYERLVGDVAERVEGWVKEGGHVGMDLHGGERWGESLD</sequence>
<gene>
    <name evidence="3" type="ORF">BDY17DRAFT_245271</name>
</gene>
<feature type="compositionally biased region" description="Polar residues" evidence="1">
    <location>
        <begin position="7"/>
        <end position="19"/>
    </location>
</feature>
<feature type="compositionally biased region" description="Low complexity" evidence="1">
    <location>
        <begin position="439"/>
        <end position="462"/>
    </location>
</feature>
<feature type="compositionally biased region" description="Basic and acidic residues" evidence="1">
    <location>
        <begin position="195"/>
        <end position="205"/>
    </location>
</feature>
<evidence type="ECO:0000259" key="2">
    <source>
        <dbReference type="Pfam" id="PF12697"/>
    </source>
</evidence>
<reference evidence="3" key="1">
    <citation type="journal article" date="2020" name="Stud. Mycol.">
        <title>101 Dothideomycetes genomes: a test case for predicting lifestyles and emergence of pathogens.</title>
        <authorList>
            <person name="Haridas S."/>
            <person name="Albert R."/>
            <person name="Binder M."/>
            <person name="Bloem J."/>
            <person name="Labutti K."/>
            <person name="Salamov A."/>
            <person name="Andreopoulos B."/>
            <person name="Baker S."/>
            <person name="Barry K."/>
            <person name="Bills G."/>
            <person name="Bluhm B."/>
            <person name="Cannon C."/>
            <person name="Castanera R."/>
            <person name="Culley D."/>
            <person name="Daum C."/>
            <person name="Ezra D."/>
            <person name="Gonzalez J."/>
            <person name="Henrissat B."/>
            <person name="Kuo A."/>
            <person name="Liang C."/>
            <person name="Lipzen A."/>
            <person name="Lutzoni F."/>
            <person name="Magnuson J."/>
            <person name="Mondo S."/>
            <person name="Nolan M."/>
            <person name="Ohm R."/>
            <person name="Pangilinan J."/>
            <person name="Park H.-J."/>
            <person name="Ramirez L."/>
            <person name="Alfaro M."/>
            <person name="Sun H."/>
            <person name="Tritt A."/>
            <person name="Yoshinaga Y."/>
            <person name="Zwiers L.-H."/>
            <person name="Turgeon B."/>
            <person name="Goodwin S."/>
            <person name="Spatafora J."/>
            <person name="Crous P."/>
            <person name="Grigoriev I."/>
        </authorList>
    </citation>
    <scope>NUCLEOTIDE SEQUENCE</scope>
    <source>
        <strain evidence="3">CBS 113389</strain>
    </source>
</reference>
<dbReference type="EMBL" id="MU001632">
    <property type="protein sequence ID" value="KAF2486472.1"/>
    <property type="molecule type" value="Genomic_DNA"/>
</dbReference>
<protein>
    <recommendedName>
        <fullName evidence="2">AB hydrolase-1 domain-containing protein</fullName>
    </recommendedName>
</protein>
<feature type="region of interest" description="Disordered" evidence="1">
    <location>
        <begin position="1"/>
        <end position="22"/>
    </location>
</feature>
<dbReference type="Pfam" id="PF12697">
    <property type="entry name" value="Abhydrolase_6"/>
    <property type="match status" value="1"/>
</dbReference>
<dbReference type="RefSeq" id="XP_033593041.1">
    <property type="nucleotide sequence ID" value="XM_033730615.1"/>
</dbReference>
<evidence type="ECO:0000313" key="3">
    <source>
        <dbReference type="EMBL" id="KAF2486472.1"/>
    </source>
</evidence>
<accession>A0A6A6Q2J8</accession>
<evidence type="ECO:0000313" key="4">
    <source>
        <dbReference type="Proteomes" id="UP000799767"/>
    </source>
</evidence>
<dbReference type="InterPro" id="IPR029058">
    <property type="entry name" value="AB_hydrolase_fold"/>
</dbReference>
<dbReference type="Gene3D" id="3.40.50.1820">
    <property type="entry name" value="alpha/beta hydrolase"/>
    <property type="match status" value="1"/>
</dbReference>
<organism evidence="3 4">
    <name type="scientific">Neohortaea acidophila</name>
    <dbReference type="NCBI Taxonomy" id="245834"/>
    <lineage>
        <taxon>Eukaryota</taxon>
        <taxon>Fungi</taxon>
        <taxon>Dikarya</taxon>
        <taxon>Ascomycota</taxon>
        <taxon>Pezizomycotina</taxon>
        <taxon>Dothideomycetes</taxon>
        <taxon>Dothideomycetidae</taxon>
        <taxon>Mycosphaerellales</taxon>
        <taxon>Teratosphaeriaceae</taxon>
        <taxon>Neohortaea</taxon>
    </lineage>
</organism>
<dbReference type="InterPro" id="IPR000073">
    <property type="entry name" value="AB_hydrolase_1"/>
</dbReference>
<dbReference type="OrthoDB" id="3248508at2759"/>
<feature type="compositionally biased region" description="Basic and acidic residues" evidence="1">
    <location>
        <begin position="322"/>
        <end position="338"/>
    </location>
</feature>
<feature type="compositionally biased region" description="Polar residues" evidence="1">
    <location>
        <begin position="339"/>
        <end position="353"/>
    </location>
</feature>
<dbReference type="PANTHER" id="PTHR47842">
    <property type="entry name" value="EXPRESSED PROTEIN"/>
    <property type="match status" value="1"/>
</dbReference>
<feature type="region of interest" description="Disordered" evidence="1">
    <location>
        <begin position="170"/>
        <end position="205"/>
    </location>
</feature>
<dbReference type="PANTHER" id="PTHR47842:SF3">
    <property type="entry name" value="DUF676 DOMAIN-CONTAINING PROTEIN"/>
    <property type="match status" value="1"/>
</dbReference>
<feature type="region of interest" description="Disordered" evidence="1">
    <location>
        <begin position="426"/>
        <end position="478"/>
    </location>
</feature>
<feature type="region of interest" description="Disordered" evidence="1">
    <location>
        <begin position="308"/>
        <end position="361"/>
    </location>
</feature>
<proteinExistence type="predicted"/>